<keyword evidence="9" id="KW-1185">Reference proteome</keyword>
<dbReference type="GO" id="GO:0043022">
    <property type="term" value="F:ribosome binding"/>
    <property type="evidence" value="ECO:0007669"/>
    <property type="project" value="InterPro"/>
</dbReference>
<dbReference type="OrthoDB" id="9783509at2"/>
<dbReference type="InterPro" id="IPR009000">
    <property type="entry name" value="Transl_B-barrel_sf"/>
</dbReference>
<dbReference type="AlphaFoldDB" id="A0A2K8UFC2"/>
<dbReference type="RefSeq" id="WP_100921911.1">
    <property type="nucleotide sequence ID" value="NZ_CP020370.1"/>
</dbReference>
<dbReference type="GO" id="GO:0042274">
    <property type="term" value="P:ribosomal small subunit biogenesis"/>
    <property type="evidence" value="ECO:0007669"/>
    <property type="project" value="UniProtKB-UniRule"/>
</dbReference>
<dbReference type="InterPro" id="IPR002676">
    <property type="entry name" value="RimM_N"/>
</dbReference>
<dbReference type="InterPro" id="IPR011961">
    <property type="entry name" value="RimM"/>
</dbReference>
<dbReference type="GO" id="GO:0005840">
    <property type="term" value="C:ribosome"/>
    <property type="evidence" value="ECO:0007669"/>
    <property type="project" value="InterPro"/>
</dbReference>
<comment type="subcellular location">
    <subcellularLocation>
        <location evidence="5">Cytoplasm</location>
    </subcellularLocation>
</comment>
<dbReference type="SUPFAM" id="SSF50447">
    <property type="entry name" value="Translation proteins"/>
    <property type="match status" value="1"/>
</dbReference>
<evidence type="ECO:0000256" key="1">
    <source>
        <dbReference type="ARBA" id="ARBA00022490"/>
    </source>
</evidence>
<dbReference type="Pfam" id="PF24986">
    <property type="entry name" value="PRC_RimM"/>
    <property type="match status" value="1"/>
</dbReference>
<comment type="function">
    <text evidence="5">An accessory protein needed during the final step in the assembly of 30S ribosomal subunit, possibly for assembly of the head region. Essential for efficient processing of 16S rRNA. May be needed both before and after RbfA during the maturation of 16S rRNA. It has affinity for free ribosomal 30S subunits but not for 70S ribosomes.</text>
</comment>
<dbReference type="NCBIfam" id="TIGR02273">
    <property type="entry name" value="16S_RimM"/>
    <property type="match status" value="1"/>
</dbReference>
<comment type="similarity">
    <text evidence="5">Belongs to the RimM family.</text>
</comment>
<dbReference type="SUPFAM" id="SSF50346">
    <property type="entry name" value="PRC-barrel domain"/>
    <property type="match status" value="1"/>
</dbReference>
<keyword evidence="3 5" id="KW-0698">rRNA processing</keyword>
<accession>A0A2K8UFC2</accession>
<dbReference type="Pfam" id="PF01782">
    <property type="entry name" value="RimM"/>
    <property type="match status" value="1"/>
</dbReference>
<dbReference type="InterPro" id="IPR011033">
    <property type="entry name" value="PRC_barrel-like_sf"/>
</dbReference>
<evidence type="ECO:0000256" key="5">
    <source>
        <dbReference type="HAMAP-Rule" id="MF_00014"/>
    </source>
</evidence>
<sequence length="175" mass="19241">MPEDAPDGSGPGGQRLVLGHIDGVYGVRGWVKVFSETAPREGILRYSPWLLGTAPTPRRVAEGRAHGKGVVVRLEGCDDRDQAAALVGQEIAVTRDRLPPPKADEFYWIDLEGLAVETLEGVALGRVSHLFSTGSNDVLVVVGERERLLPFTWDAVVRAVDFERRLIQVDWDPDF</sequence>
<evidence type="ECO:0000256" key="3">
    <source>
        <dbReference type="ARBA" id="ARBA00022552"/>
    </source>
</evidence>
<feature type="domain" description="RimM N-terminal" evidence="6">
    <location>
        <begin position="18"/>
        <end position="96"/>
    </location>
</feature>
<protein>
    <recommendedName>
        <fullName evidence="5">Ribosome maturation factor RimM</fullName>
    </recommendedName>
</protein>
<gene>
    <name evidence="5" type="primary">rimM</name>
    <name evidence="8" type="ORF">THSYN_27115</name>
</gene>
<comment type="domain">
    <text evidence="5">The PRC barrel domain binds ribosomal protein uS19.</text>
</comment>
<feature type="domain" description="Ribosome maturation factor RimM PRC barrel" evidence="7">
    <location>
        <begin position="108"/>
        <end position="173"/>
    </location>
</feature>
<dbReference type="GO" id="GO:0006364">
    <property type="term" value="P:rRNA processing"/>
    <property type="evidence" value="ECO:0007669"/>
    <property type="project" value="UniProtKB-UniRule"/>
</dbReference>
<evidence type="ECO:0000259" key="7">
    <source>
        <dbReference type="Pfam" id="PF24986"/>
    </source>
</evidence>
<evidence type="ECO:0000313" key="9">
    <source>
        <dbReference type="Proteomes" id="UP000232638"/>
    </source>
</evidence>
<dbReference type="InterPro" id="IPR056792">
    <property type="entry name" value="PRC_RimM"/>
</dbReference>
<keyword evidence="1 5" id="KW-0963">Cytoplasm</keyword>
<dbReference type="PANTHER" id="PTHR33692:SF1">
    <property type="entry name" value="RIBOSOME MATURATION FACTOR RIMM"/>
    <property type="match status" value="1"/>
</dbReference>
<dbReference type="Gene3D" id="2.40.30.60">
    <property type="entry name" value="RimM"/>
    <property type="match status" value="1"/>
</dbReference>
<reference evidence="8 9" key="1">
    <citation type="submission" date="2017-03" db="EMBL/GenBank/DDBJ databases">
        <title>Complete genome sequence of Candidatus 'Thiodictyon syntrophicum' sp. nov. strain Cad16T, a photolithoautotroph purple sulfur bacterium isolated from an alpine meromictic lake.</title>
        <authorList>
            <person name="Luedin S.M."/>
            <person name="Pothier J.F."/>
            <person name="Danza F."/>
            <person name="Storelli N."/>
            <person name="Wittwer M."/>
            <person name="Tonolla M."/>
        </authorList>
    </citation>
    <scope>NUCLEOTIDE SEQUENCE [LARGE SCALE GENOMIC DNA]</scope>
    <source>
        <strain evidence="8 9">Cad16T</strain>
    </source>
</reference>
<dbReference type="GO" id="GO:0005737">
    <property type="term" value="C:cytoplasm"/>
    <property type="evidence" value="ECO:0007669"/>
    <property type="project" value="UniProtKB-SubCell"/>
</dbReference>
<dbReference type="PANTHER" id="PTHR33692">
    <property type="entry name" value="RIBOSOME MATURATION FACTOR RIMM"/>
    <property type="match status" value="1"/>
</dbReference>
<dbReference type="InterPro" id="IPR036976">
    <property type="entry name" value="RimM_N_sf"/>
</dbReference>
<dbReference type="Gene3D" id="2.30.30.240">
    <property type="entry name" value="PRC-barrel domain"/>
    <property type="match status" value="1"/>
</dbReference>
<keyword evidence="4 5" id="KW-0143">Chaperone</keyword>
<name>A0A2K8UFC2_9GAMM</name>
<evidence type="ECO:0000313" key="8">
    <source>
        <dbReference type="EMBL" id="AUB84245.1"/>
    </source>
</evidence>
<evidence type="ECO:0000259" key="6">
    <source>
        <dbReference type="Pfam" id="PF01782"/>
    </source>
</evidence>
<evidence type="ECO:0000256" key="4">
    <source>
        <dbReference type="ARBA" id="ARBA00023186"/>
    </source>
</evidence>
<keyword evidence="2 5" id="KW-0690">Ribosome biogenesis</keyword>
<dbReference type="EMBL" id="CP020370">
    <property type="protein sequence ID" value="AUB84245.1"/>
    <property type="molecule type" value="Genomic_DNA"/>
</dbReference>
<dbReference type="Proteomes" id="UP000232638">
    <property type="component" value="Chromosome"/>
</dbReference>
<dbReference type="HAMAP" id="MF_00014">
    <property type="entry name" value="Ribosome_mat_RimM"/>
    <property type="match status" value="1"/>
</dbReference>
<organism evidence="8 9">
    <name type="scientific">Candidatus Thiodictyon syntrophicum</name>
    <dbReference type="NCBI Taxonomy" id="1166950"/>
    <lineage>
        <taxon>Bacteria</taxon>
        <taxon>Pseudomonadati</taxon>
        <taxon>Pseudomonadota</taxon>
        <taxon>Gammaproteobacteria</taxon>
        <taxon>Chromatiales</taxon>
        <taxon>Chromatiaceae</taxon>
        <taxon>Thiodictyon</taxon>
    </lineage>
</organism>
<evidence type="ECO:0000256" key="2">
    <source>
        <dbReference type="ARBA" id="ARBA00022517"/>
    </source>
</evidence>
<proteinExistence type="inferred from homology"/>
<dbReference type="KEGG" id="tsy:THSYN_27115"/>
<comment type="subunit">
    <text evidence="5">Binds ribosomal protein uS19.</text>
</comment>